<proteinExistence type="predicted"/>
<dbReference type="EMBL" id="JAKRKC020000001">
    <property type="protein sequence ID" value="MCK2217719.1"/>
    <property type="molecule type" value="Genomic_DNA"/>
</dbReference>
<accession>A0ABT0FZD9</accession>
<gene>
    <name evidence="2" type="ORF">MF672_028575</name>
</gene>
<comment type="caution">
    <text evidence="2">The sequence shown here is derived from an EMBL/GenBank/DDBJ whole genome shotgun (WGS) entry which is preliminary data.</text>
</comment>
<dbReference type="RefSeq" id="WP_242378698.1">
    <property type="nucleotide sequence ID" value="NZ_JAKRKC020000001.1"/>
</dbReference>
<evidence type="ECO:0000256" key="1">
    <source>
        <dbReference type="SAM" id="MobiDB-lite"/>
    </source>
</evidence>
<dbReference type="Proteomes" id="UP001317259">
    <property type="component" value="Unassembled WGS sequence"/>
</dbReference>
<sequence length="86" mass="8981">MPSASARSGTACVPGAPGAGRNMVSARPYRRTRDNDSGRYMSPGSVDSRDETDTSRTVPPVRADRLTVVPIAAPNPVTEDVAGPRA</sequence>
<reference evidence="2 3" key="1">
    <citation type="submission" date="2022-04" db="EMBL/GenBank/DDBJ databases">
        <title>Genome draft of Actinomadura sp. ATCC 31491.</title>
        <authorList>
            <person name="Shi X."/>
            <person name="Du Y."/>
        </authorList>
    </citation>
    <scope>NUCLEOTIDE SEQUENCE [LARGE SCALE GENOMIC DNA]</scope>
    <source>
        <strain evidence="2 3">ATCC 31491</strain>
    </source>
</reference>
<name>A0ABT0FZD9_9ACTN</name>
<protein>
    <submittedName>
        <fullName evidence="2">Uncharacterized protein</fullName>
    </submittedName>
</protein>
<keyword evidence="3" id="KW-1185">Reference proteome</keyword>
<organism evidence="2 3">
    <name type="scientific">Actinomadura luzonensis</name>
    <dbReference type="NCBI Taxonomy" id="2805427"/>
    <lineage>
        <taxon>Bacteria</taxon>
        <taxon>Bacillati</taxon>
        <taxon>Actinomycetota</taxon>
        <taxon>Actinomycetes</taxon>
        <taxon>Streptosporangiales</taxon>
        <taxon>Thermomonosporaceae</taxon>
        <taxon>Actinomadura</taxon>
    </lineage>
</organism>
<evidence type="ECO:0000313" key="2">
    <source>
        <dbReference type="EMBL" id="MCK2217719.1"/>
    </source>
</evidence>
<feature type="region of interest" description="Disordered" evidence="1">
    <location>
        <begin position="1"/>
        <end position="60"/>
    </location>
</feature>
<evidence type="ECO:0000313" key="3">
    <source>
        <dbReference type="Proteomes" id="UP001317259"/>
    </source>
</evidence>